<gene>
    <name evidence="4" type="ORF">AVDCRST_MAG47-2267</name>
</gene>
<protein>
    <recommendedName>
        <fullName evidence="3">HTH luxR-type domain-containing protein</fullName>
    </recommendedName>
</protein>
<evidence type="ECO:0000256" key="1">
    <source>
        <dbReference type="ARBA" id="ARBA00022741"/>
    </source>
</evidence>
<dbReference type="SMART" id="SM00421">
    <property type="entry name" value="HTH_LUXR"/>
    <property type="match status" value="1"/>
</dbReference>
<dbReference type="AlphaFoldDB" id="A0A6J4NDS6"/>
<keyword evidence="1" id="KW-0547">Nucleotide-binding</keyword>
<dbReference type="InterPro" id="IPR041664">
    <property type="entry name" value="AAA_16"/>
</dbReference>
<evidence type="ECO:0000313" key="4">
    <source>
        <dbReference type="EMBL" id="CAA9382396.1"/>
    </source>
</evidence>
<dbReference type="PROSITE" id="PS00622">
    <property type="entry name" value="HTH_LUXR_1"/>
    <property type="match status" value="1"/>
</dbReference>
<dbReference type="GO" id="GO:0006355">
    <property type="term" value="P:regulation of DNA-templated transcription"/>
    <property type="evidence" value="ECO:0007669"/>
    <property type="project" value="InterPro"/>
</dbReference>
<dbReference type="InterPro" id="IPR036388">
    <property type="entry name" value="WH-like_DNA-bd_sf"/>
</dbReference>
<organism evidence="4">
    <name type="scientific">uncultured Nocardioidaceae bacterium</name>
    <dbReference type="NCBI Taxonomy" id="253824"/>
    <lineage>
        <taxon>Bacteria</taxon>
        <taxon>Bacillati</taxon>
        <taxon>Actinomycetota</taxon>
        <taxon>Actinomycetes</taxon>
        <taxon>Propionibacteriales</taxon>
        <taxon>Nocardioidaceae</taxon>
        <taxon>environmental samples</taxon>
    </lineage>
</organism>
<reference evidence="4" key="1">
    <citation type="submission" date="2020-02" db="EMBL/GenBank/DDBJ databases">
        <authorList>
            <person name="Meier V. D."/>
        </authorList>
    </citation>
    <scope>NUCLEOTIDE SEQUENCE</scope>
    <source>
        <strain evidence="4">AVDCRST_MAG47</strain>
    </source>
</reference>
<sequence length="942" mass="100810">MTDATPVGVLGRDDDLRALDALLHGAPAQGGALLLVGEAGIGKTELVRAAEARAARAGLRRISVRGAEFGGGTSFGALRQLLDPLRPLLPSVTPTQRNALTAALGESVDERRRGPVEPLATGALGWAVLALAREAAAVEGPLLVTVDDAQWLDRPSAEVIAFVARRLVGTRTNLLVATRPGHDDLLRSVGVPEHRVTALGEADARVLLDRHFPDLDGPVRSRVLGAAAGNPLALLELPHALGQGATDRSPAEEQDPSEVVRLFGPRIRALPDRTRRLLLLAALEGGEAEDLRLVAGAAGLNLLEAMVPAERAGLVRIDDGSTRLTFRHPLVISTLVELATPTQRREAHALIAQALRDHPERRAHHLAEAAPGPDETVAAELEAQSRRCLGRGDVLGATRLLKQAAELSPAPRSRARRQVQAALIEVDVTGDLDGAAQLLADADRVEPTLTRSLPATVAATYLLLNEECDVDTAHRLLSAAVEAYPNRDDSSDAVLEEALLSLVMMSWFGGRPDLWAPFLLAVQRLRPGPPPLVDLVHSAFGDPVRLGTSVFSALDDALGTVDNERDPSRIARIGLACVYTDRMGECRQALRRVVDSGREGGAVALAINALVSSCVDDWLTGQWDEAVELANEGLELCRRHGFRRYSVILGGYIEQLVRISRGDLDGGLAAAAEMAQWASARGAGMTRVFAEHLYTLRAIALGDFDTAYGHVTRITTAGQLAPYNPHALWVLFDLVESATRTGRETEARAHVDAMREHRVAELSPRLRMLVDGCAALTCSGDEASRLFDSALSIPEGPRWPFDRARILLAHGEHLHRAKQPAARATLAEAVAVFRRLGAQPWETRASTALRASGAAVQDGPRDASGTVTLTAREREIATLAARGLTNRQIGEQLFLSPRSVGAALYRIFPRLGITSRATLAAALAAHAPEDTSYDDAQQADRD</sequence>
<dbReference type="GO" id="GO:0005737">
    <property type="term" value="C:cytoplasm"/>
    <property type="evidence" value="ECO:0007669"/>
    <property type="project" value="TreeGrafter"/>
</dbReference>
<dbReference type="InterPro" id="IPR000792">
    <property type="entry name" value="Tscrpt_reg_LuxR_C"/>
</dbReference>
<feature type="domain" description="HTH luxR-type" evidence="3">
    <location>
        <begin position="862"/>
        <end position="927"/>
    </location>
</feature>
<dbReference type="SUPFAM" id="SSF46894">
    <property type="entry name" value="C-terminal effector domain of the bipartite response regulators"/>
    <property type="match status" value="1"/>
</dbReference>
<evidence type="ECO:0000256" key="2">
    <source>
        <dbReference type="ARBA" id="ARBA00022840"/>
    </source>
</evidence>
<accession>A0A6J4NDS6</accession>
<dbReference type="SUPFAM" id="SSF48452">
    <property type="entry name" value="TPR-like"/>
    <property type="match status" value="1"/>
</dbReference>
<dbReference type="PRINTS" id="PR00038">
    <property type="entry name" value="HTHLUXR"/>
</dbReference>
<dbReference type="InterPro" id="IPR011990">
    <property type="entry name" value="TPR-like_helical_dom_sf"/>
</dbReference>
<keyword evidence="2" id="KW-0067">ATP-binding</keyword>
<dbReference type="GO" id="GO:0004016">
    <property type="term" value="F:adenylate cyclase activity"/>
    <property type="evidence" value="ECO:0007669"/>
    <property type="project" value="TreeGrafter"/>
</dbReference>
<dbReference type="Gene3D" id="1.25.40.10">
    <property type="entry name" value="Tetratricopeptide repeat domain"/>
    <property type="match status" value="1"/>
</dbReference>
<dbReference type="PANTHER" id="PTHR16305:SF35">
    <property type="entry name" value="TRANSCRIPTIONAL ACTIVATOR DOMAIN"/>
    <property type="match status" value="1"/>
</dbReference>
<evidence type="ECO:0000259" key="3">
    <source>
        <dbReference type="PROSITE" id="PS50043"/>
    </source>
</evidence>
<dbReference type="InterPro" id="IPR027417">
    <property type="entry name" value="P-loop_NTPase"/>
</dbReference>
<dbReference type="PROSITE" id="PS50043">
    <property type="entry name" value="HTH_LUXR_2"/>
    <property type="match status" value="1"/>
</dbReference>
<dbReference type="Pfam" id="PF00196">
    <property type="entry name" value="GerE"/>
    <property type="match status" value="1"/>
</dbReference>
<dbReference type="Gene3D" id="1.10.10.10">
    <property type="entry name" value="Winged helix-like DNA-binding domain superfamily/Winged helix DNA-binding domain"/>
    <property type="match status" value="1"/>
</dbReference>
<proteinExistence type="predicted"/>
<dbReference type="EMBL" id="CADCUK010000149">
    <property type="protein sequence ID" value="CAA9382396.1"/>
    <property type="molecule type" value="Genomic_DNA"/>
</dbReference>
<dbReference type="GO" id="GO:0005524">
    <property type="term" value="F:ATP binding"/>
    <property type="evidence" value="ECO:0007669"/>
    <property type="project" value="UniProtKB-KW"/>
</dbReference>
<name>A0A6J4NDS6_9ACTN</name>
<dbReference type="PANTHER" id="PTHR16305">
    <property type="entry name" value="TESTICULAR SOLUBLE ADENYLYL CYCLASE"/>
    <property type="match status" value="1"/>
</dbReference>
<dbReference type="GO" id="GO:0003677">
    <property type="term" value="F:DNA binding"/>
    <property type="evidence" value="ECO:0007669"/>
    <property type="project" value="InterPro"/>
</dbReference>
<dbReference type="CDD" id="cd06170">
    <property type="entry name" value="LuxR_C_like"/>
    <property type="match status" value="1"/>
</dbReference>
<dbReference type="Pfam" id="PF13191">
    <property type="entry name" value="AAA_16"/>
    <property type="match status" value="1"/>
</dbReference>
<dbReference type="SUPFAM" id="SSF52540">
    <property type="entry name" value="P-loop containing nucleoside triphosphate hydrolases"/>
    <property type="match status" value="1"/>
</dbReference>
<dbReference type="InterPro" id="IPR016032">
    <property type="entry name" value="Sig_transdc_resp-reg_C-effctor"/>
</dbReference>